<name>W0RT76_9BACT</name>
<feature type="domain" description="Phosphoribosyltransferase" evidence="1">
    <location>
        <begin position="58"/>
        <end position="153"/>
    </location>
</feature>
<dbReference type="SUPFAM" id="SSF53271">
    <property type="entry name" value="PRTase-like"/>
    <property type="match status" value="1"/>
</dbReference>
<keyword evidence="2" id="KW-0614">Plasmid</keyword>
<dbReference type="Gene3D" id="3.40.50.2020">
    <property type="match status" value="1"/>
</dbReference>
<gene>
    <name evidence="2" type="ORF">J421_5238</name>
</gene>
<accession>W0RT76</accession>
<sequence length="200" mass="20792">MPDASADAFLALVAGRRGHFRLESGHHGALWLDLDPLFADARGVAPFVTALAAAIRPYAPHVVCGPLLGGAFLAQLVARELDAEFAFAERHMPTDSHGMYRAQYRLPPALAARVRGRRVAVVDDVMSAGSAMRGTVAELRAHGAEPVVVGALLVLGDAGAAHFDAQGIPVVSPARSAYALWNPGECPLCAAGAPLEDAAS</sequence>
<protein>
    <submittedName>
        <fullName evidence="2">Phosphoribosyltransferase</fullName>
    </submittedName>
</protein>
<keyword evidence="3" id="KW-1185">Reference proteome</keyword>
<dbReference type="InterPro" id="IPR000836">
    <property type="entry name" value="PRTase_dom"/>
</dbReference>
<dbReference type="KEGG" id="gba:J421_5238"/>
<evidence type="ECO:0000313" key="3">
    <source>
        <dbReference type="Proteomes" id="UP000019151"/>
    </source>
</evidence>
<proteinExistence type="predicted"/>
<dbReference type="CDD" id="cd06223">
    <property type="entry name" value="PRTases_typeI"/>
    <property type="match status" value="1"/>
</dbReference>
<geneLocation type="plasmid" evidence="2 3">
    <name>1</name>
</geneLocation>
<dbReference type="RefSeq" id="WP_025414100.1">
    <property type="nucleotide sequence ID" value="NZ_CP007129.1"/>
</dbReference>
<keyword evidence="2" id="KW-0328">Glycosyltransferase</keyword>
<organism evidence="2 3">
    <name type="scientific">Gemmatirosa kalamazoonensis</name>
    <dbReference type="NCBI Taxonomy" id="861299"/>
    <lineage>
        <taxon>Bacteria</taxon>
        <taxon>Pseudomonadati</taxon>
        <taxon>Gemmatimonadota</taxon>
        <taxon>Gemmatimonadia</taxon>
        <taxon>Gemmatimonadales</taxon>
        <taxon>Gemmatimonadaceae</taxon>
        <taxon>Gemmatirosa</taxon>
    </lineage>
</organism>
<dbReference type="AlphaFoldDB" id="W0RT76"/>
<dbReference type="OrthoDB" id="9783570at2"/>
<dbReference type="Proteomes" id="UP000019151">
    <property type="component" value="Plasmid 1"/>
</dbReference>
<evidence type="ECO:0000259" key="1">
    <source>
        <dbReference type="Pfam" id="PF00156"/>
    </source>
</evidence>
<reference evidence="2 3" key="1">
    <citation type="journal article" date="2014" name="Genome Announc.">
        <title>Genome Sequence and Methylome of Soil Bacterium Gemmatirosa kalamazoonensis KBS708T, a Member of the Rarely Cultivated Gemmatimonadetes Phylum.</title>
        <authorList>
            <person name="Debruyn J.M."/>
            <person name="Radosevich M."/>
            <person name="Wommack K.E."/>
            <person name="Polson S.W."/>
            <person name="Hauser L.J."/>
            <person name="Fawaz M.N."/>
            <person name="Korlach J."/>
            <person name="Tsai Y.C."/>
        </authorList>
    </citation>
    <scope>NUCLEOTIDE SEQUENCE [LARGE SCALE GENOMIC DNA]</scope>
    <source>
        <strain evidence="2 3">KBS708</strain>
        <plasmid evidence="3">Plasmid 1</plasmid>
    </source>
</reference>
<evidence type="ECO:0000313" key="2">
    <source>
        <dbReference type="EMBL" id="AHG92773.1"/>
    </source>
</evidence>
<dbReference type="EMBL" id="CP007129">
    <property type="protein sequence ID" value="AHG92773.1"/>
    <property type="molecule type" value="Genomic_DNA"/>
</dbReference>
<dbReference type="InterPro" id="IPR029057">
    <property type="entry name" value="PRTase-like"/>
</dbReference>
<keyword evidence="2" id="KW-0808">Transferase</keyword>
<dbReference type="InParanoid" id="W0RT76"/>
<dbReference type="Pfam" id="PF00156">
    <property type="entry name" value="Pribosyltran"/>
    <property type="match status" value="1"/>
</dbReference>
<dbReference type="HOGENOM" id="CLU_074878_3_0_0"/>
<dbReference type="GO" id="GO:0016757">
    <property type="term" value="F:glycosyltransferase activity"/>
    <property type="evidence" value="ECO:0007669"/>
    <property type="project" value="UniProtKB-KW"/>
</dbReference>